<dbReference type="GO" id="GO:0020037">
    <property type="term" value="F:heme binding"/>
    <property type="evidence" value="ECO:0007669"/>
    <property type="project" value="InterPro"/>
</dbReference>
<name>A0A4P9XT68_9FUNG</name>
<keyword evidence="4 8" id="KW-0479">Metal-binding</keyword>
<evidence type="ECO:0000256" key="8">
    <source>
        <dbReference type="PIRSR" id="PIRSR602401-1"/>
    </source>
</evidence>
<evidence type="ECO:0000256" key="5">
    <source>
        <dbReference type="ARBA" id="ARBA00023002"/>
    </source>
</evidence>
<evidence type="ECO:0000256" key="3">
    <source>
        <dbReference type="ARBA" id="ARBA00022617"/>
    </source>
</evidence>
<keyword evidence="6 8" id="KW-0408">Iron</keyword>
<accession>A0A4P9XT68</accession>
<protein>
    <submittedName>
        <fullName evidence="10">Cytochrome P450</fullName>
    </submittedName>
</protein>
<evidence type="ECO:0000256" key="2">
    <source>
        <dbReference type="ARBA" id="ARBA00010617"/>
    </source>
</evidence>
<dbReference type="OrthoDB" id="1470350at2759"/>
<dbReference type="InterPro" id="IPR017972">
    <property type="entry name" value="Cyt_P450_CS"/>
</dbReference>
<dbReference type="InterPro" id="IPR001128">
    <property type="entry name" value="Cyt_P450"/>
</dbReference>
<dbReference type="STRING" id="78915.A0A4P9XT68"/>
<keyword evidence="5 9" id="KW-0560">Oxidoreductase</keyword>
<evidence type="ECO:0000313" key="10">
    <source>
        <dbReference type="EMBL" id="RKP08721.1"/>
    </source>
</evidence>
<dbReference type="AlphaFoldDB" id="A0A4P9XT68"/>
<dbReference type="GO" id="GO:0016705">
    <property type="term" value="F:oxidoreductase activity, acting on paired donors, with incorporation or reduction of molecular oxygen"/>
    <property type="evidence" value="ECO:0007669"/>
    <property type="project" value="InterPro"/>
</dbReference>
<feature type="binding site" description="axial binding residue" evidence="8">
    <location>
        <position position="127"/>
    </location>
    <ligand>
        <name>heme</name>
        <dbReference type="ChEBI" id="CHEBI:30413"/>
    </ligand>
    <ligandPart>
        <name>Fe</name>
        <dbReference type="ChEBI" id="CHEBI:18248"/>
    </ligandPart>
</feature>
<dbReference type="PROSITE" id="PS00086">
    <property type="entry name" value="CYTOCHROME_P450"/>
    <property type="match status" value="1"/>
</dbReference>
<keyword evidence="7 9" id="KW-0503">Monooxygenase</keyword>
<dbReference type="InterPro" id="IPR002401">
    <property type="entry name" value="Cyt_P450_E_grp-I"/>
</dbReference>
<evidence type="ECO:0000313" key="11">
    <source>
        <dbReference type="Proteomes" id="UP000271241"/>
    </source>
</evidence>
<comment type="similarity">
    <text evidence="2 9">Belongs to the cytochrome P450 family.</text>
</comment>
<evidence type="ECO:0000256" key="6">
    <source>
        <dbReference type="ARBA" id="ARBA00023004"/>
    </source>
</evidence>
<dbReference type="GO" id="GO:0005506">
    <property type="term" value="F:iron ion binding"/>
    <property type="evidence" value="ECO:0007669"/>
    <property type="project" value="InterPro"/>
</dbReference>
<evidence type="ECO:0000256" key="1">
    <source>
        <dbReference type="ARBA" id="ARBA00001971"/>
    </source>
</evidence>
<gene>
    <name evidence="10" type="ORF">THASP1DRAFT_15250</name>
</gene>
<evidence type="ECO:0000256" key="7">
    <source>
        <dbReference type="ARBA" id="ARBA00023033"/>
    </source>
</evidence>
<dbReference type="Pfam" id="PF00067">
    <property type="entry name" value="p450"/>
    <property type="match status" value="1"/>
</dbReference>
<organism evidence="10 11">
    <name type="scientific">Thamnocephalis sphaerospora</name>
    <dbReference type="NCBI Taxonomy" id="78915"/>
    <lineage>
        <taxon>Eukaryota</taxon>
        <taxon>Fungi</taxon>
        <taxon>Fungi incertae sedis</taxon>
        <taxon>Zoopagomycota</taxon>
        <taxon>Zoopagomycotina</taxon>
        <taxon>Zoopagomycetes</taxon>
        <taxon>Zoopagales</taxon>
        <taxon>Sigmoideomycetaceae</taxon>
        <taxon>Thamnocephalis</taxon>
    </lineage>
</organism>
<comment type="cofactor">
    <cofactor evidence="1 8">
        <name>heme</name>
        <dbReference type="ChEBI" id="CHEBI:30413"/>
    </cofactor>
</comment>
<dbReference type="PRINTS" id="PR00463">
    <property type="entry name" value="EP450I"/>
</dbReference>
<reference evidence="11" key="1">
    <citation type="journal article" date="2018" name="Nat. Microbiol.">
        <title>Leveraging single-cell genomics to expand the fungal tree of life.</title>
        <authorList>
            <person name="Ahrendt S.R."/>
            <person name="Quandt C.A."/>
            <person name="Ciobanu D."/>
            <person name="Clum A."/>
            <person name="Salamov A."/>
            <person name="Andreopoulos B."/>
            <person name="Cheng J.F."/>
            <person name="Woyke T."/>
            <person name="Pelin A."/>
            <person name="Henrissat B."/>
            <person name="Reynolds N.K."/>
            <person name="Benny G.L."/>
            <person name="Smith M.E."/>
            <person name="James T.Y."/>
            <person name="Grigoriev I.V."/>
        </authorList>
    </citation>
    <scope>NUCLEOTIDE SEQUENCE [LARGE SCALE GENOMIC DNA]</scope>
    <source>
        <strain evidence="11">RSA 1356</strain>
    </source>
</reference>
<dbReference type="Gene3D" id="1.10.630.10">
    <property type="entry name" value="Cytochrome P450"/>
    <property type="match status" value="1"/>
</dbReference>
<sequence length="182" mass="20433">MILLFEHPDCLHRLVQELDTALPAIDEPITHSKVMDLPYLNAVLYESLRLRTPISTALPRITPPEGAVLCNYFVPGGVNIALYAISTSTSNYDRPKVFDPDRWLVSPELVSEMKKAHMAFSMGPRVCIGKNLAWLKMRMTLASLLRTFTFELVPGQNLQPTLRSVLRPMDSKLLVTASKRAV</sequence>
<dbReference type="InterPro" id="IPR036396">
    <property type="entry name" value="Cyt_P450_sf"/>
</dbReference>
<evidence type="ECO:0000256" key="4">
    <source>
        <dbReference type="ARBA" id="ARBA00022723"/>
    </source>
</evidence>
<proteinExistence type="inferred from homology"/>
<keyword evidence="11" id="KW-1185">Reference proteome</keyword>
<dbReference type="GO" id="GO:0004497">
    <property type="term" value="F:monooxygenase activity"/>
    <property type="evidence" value="ECO:0007669"/>
    <property type="project" value="UniProtKB-KW"/>
</dbReference>
<dbReference type="SUPFAM" id="SSF48264">
    <property type="entry name" value="Cytochrome P450"/>
    <property type="match status" value="1"/>
</dbReference>
<dbReference type="PANTHER" id="PTHR24305">
    <property type="entry name" value="CYTOCHROME P450"/>
    <property type="match status" value="1"/>
</dbReference>
<dbReference type="PRINTS" id="PR00385">
    <property type="entry name" value="P450"/>
</dbReference>
<dbReference type="PANTHER" id="PTHR24305:SF29">
    <property type="entry name" value="BENZOATE-PARA-HYDROXYLASE"/>
    <property type="match status" value="1"/>
</dbReference>
<dbReference type="InterPro" id="IPR050121">
    <property type="entry name" value="Cytochrome_P450_monoxygenase"/>
</dbReference>
<dbReference type="EMBL" id="KZ992575">
    <property type="protein sequence ID" value="RKP08721.1"/>
    <property type="molecule type" value="Genomic_DNA"/>
</dbReference>
<keyword evidence="3 8" id="KW-0349">Heme</keyword>
<dbReference type="Proteomes" id="UP000271241">
    <property type="component" value="Unassembled WGS sequence"/>
</dbReference>
<evidence type="ECO:0000256" key="9">
    <source>
        <dbReference type="RuleBase" id="RU000461"/>
    </source>
</evidence>